<keyword evidence="6" id="KW-1185">Reference proteome</keyword>
<feature type="compositionally biased region" description="Low complexity" evidence="4">
    <location>
        <begin position="307"/>
        <end position="332"/>
    </location>
</feature>
<proteinExistence type="predicted"/>
<protein>
    <submittedName>
        <fullName evidence="5">Uncharacterized protein</fullName>
    </submittedName>
</protein>
<evidence type="ECO:0000256" key="2">
    <source>
        <dbReference type="ARBA" id="ARBA00023043"/>
    </source>
</evidence>
<keyword evidence="1" id="KW-0677">Repeat</keyword>
<feature type="region of interest" description="Disordered" evidence="4">
    <location>
        <begin position="285"/>
        <end position="332"/>
    </location>
</feature>
<dbReference type="PANTHER" id="PTHR24173:SF40">
    <property type="entry name" value="AGAP006757-PA"/>
    <property type="match status" value="1"/>
</dbReference>
<dbReference type="SMART" id="SM00248">
    <property type="entry name" value="ANK"/>
    <property type="match status" value="3"/>
</dbReference>
<feature type="repeat" description="ANK" evidence="3">
    <location>
        <begin position="115"/>
        <end position="147"/>
    </location>
</feature>
<feature type="compositionally biased region" description="Polar residues" evidence="4">
    <location>
        <begin position="297"/>
        <end position="306"/>
    </location>
</feature>
<evidence type="ECO:0000313" key="5">
    <source>
        <dbReference type="EMBL" id="CAL4112842.1"/>
    </source>
</evidence>
<dbReference type="SUPFAM" id="SSF48403">
    <property type="entry name" value="Ankyrin repeat"/>
    <property type="match status" value="1"/>
</dbReference>
<dbReference type="PROSITE" id="PS50088">
    <property type="entry name" value="ANK_REPEAT"/>
    <property type="match status" value="2"/>
</dbReference>
<comment type="caution">
    <text evidence="5">The sequence shown here is derived from an EMBL/GenBank/DDBJ whole genome shotgun (WGS) entry which is preliminary data.</text>
</comment>
<sequence>MKGSMDNALLVLCRIGEEDQVLRLLKELTAASTLDSNMVNQTDKTGRTSLSYACANGFQRVVEYLTSLDITEINKADTEGHTPLHYAAQAGNVEVVSHLVNKCHRDVDLDARNNLGFTPLMKSALQGRTKCAKMLLFAGASPHLRDTGRGLNAMEWAKYTGRHVCCELIESVQKSCSSHIKDRWASDPDLKGDVPGSLNALSQHDKDSWIKHKIKKAFKGSESSSSNKRGSFGSGGECLVADKLSTMAVCATTPLLPQAVAQDLKPSVPHQPSVVPSLQVTEVKAKDCYEEPEDPPATSTNKSQGQSSGNKSNTTKSTSSNSKTSTGGKKKK</sequence>
<dbReference type="InterPro" id="IPR002110">
    <property type="entry name" value="Ankyrin_rpt"/>
</dbReference>
<evidence type="ECO:0000313" key="6">
    <source>
        <dbReference type="Proteomes" id="UP001497623"/>
    </source>
</evidence>
<dbReference type="Pfam" id="PF12796">
    <property type="entry name" value="Ank_2"/>
    <property type="match status" value="1"/>
</dbReference>
<name>A0AAV2R2Q6_MEGNR</name>
<dbReference type="AlphaFoldDB" id="A0AAV2R2Q6"/>
<dbReference type="InterPro" id="IPR036770">
    <property type="entry name" value="Ankyrin_rpt-contain_sf"/>
</dbReference>
<evidence type="ECO:0000256" key="4">
    <source>
        <dbReference type="SAM" id="MobiDB-lite"/>
    </source>
</evidence>
<accession>A0AAV2R2Q6</accession>
<evidence type="ECO:0000256" key="1">
    <source>
        <dbReference type="ARBA" id="ARBA00022737"/>
    </source>
</evidence>
<organism evidence="5 6">
    <name type="scientific">Meganyctiphanes norvegica</name>
    <name type="common">Northern krill</name>
    <name type="synonym">Thysanopoda norvegica</name>
    <dbReference type="NCBI Taxonomy" id="48144"/>
    <lineage>
        <taxon>Eukaryota</taxon>
        <taxon>Metazoa</taxon>
        <taxon>Ecdysozoa</taxon>
        <taxon>Arthropoda</taxon>
        <taxon>Crustacea</taxon>
        <taxon>Multicrustacea</taxon>
        <taxon>Malacostraca</taxon>
        <taxon>Eumalacostraca</taxon>
        <taxon>Eucarida</taxon>
        <taxon>Euphausiacea</taxon>
        <taxon>Euphausiidae</taxon>
        <taxon>Meganyctiphanes</taxon>
    </lineage>
</organism>
<reference evidence="5 6" key="1">
    <citation type="submission" date="2024-05" db="EMBL/GenBank/DDBJ databases">
        <authorList>
            <person name="Wallberg A."/>
        </authorList>
    </citation>
    <scope>NUCLEOTIDE SEQUENCE [LARGE SCALE GENOMIC DNA]</scope>
</reference>
<gene>
    <name evidence="5" type="ORF">MNOR_LOCUS19987</name>
</gene>
<dbReference type="EMBL" id="CAXKWB010015150">
    <property type="protein sequence ID" value="CAL4112842.1"/>
    <property type="molecule type" value="Genomic_DNA"/>
</dbReference>
<feature type="repeat" description="ANK" evidence="3">
    <location>
        <begin position="79"/>
        <end position="102"/>
    </location>
</feature>
<dbReference type="PRINTS" id="PR01415">
    <property type="entry name" value="ANKYRIN"/>
</dbReference>
<dbReference type="Gene3D" id="1.25.40.20">
    <property type="entry name" value="Ankyrin repeat-containing domain"/>
    <property type="match status" value="1"/>
</dbReference>
<evidence type="ECO:0000256" key="3">
    <source>
        <dbReference type="PROSITE-ProRule" id="PRU00023"/>
    </source>
</evidence>
<keyword evidence="2 3" id="KW-0040">ANK repeat</keyword>
<dbReference type="PANTHER" id="PTHR24173">
    <property type="entry name" value="ANKYRIN REPEAT CONTAINING"/>
    <property type="match status" value="1"/>
</dbReference>
<dbReference type="PROSITE" id="PS50297">
    <property type="entry name" value="ANK_REP_REGION"/>
    <property type="match status" value="1"/>
</dbReference>
<dbReference type="Proteomes" id="UP001497623">
    <property type="component" value="Unassembled WGS sequence"/>
</dbReference>